<keyword evidence="6" id="KW-1185">Reference proteome</keyword>
<keyword evidence="1" id="KW-0479">Metal-binding</keyword>
<dbReference type="PANTHER" id="PTHR15838:SF1">
    <property type="entry name" value="ZINC FINGER CCHC DOMAIN-CONTAINING PROTEIN 17"/>
    <property type="match status" value="1"/>
</dbReference>
<name>A0AAV3Y6C4_9GAST</name>
<dbReference type="SUPFAM" id="SSF50249">
    <property type="entry name" value="Nucleic acid-binding proteins"/>
    <property type="match status" value="2"/>
</dbReference>
<feature type="compositionally biased region" description="Basic residues" evidence="2">
    <location>
        <begin position="268"/>
        <end position="278"/>
    </location>
</feature>
<dbReference type="PANTHER" id="PTHR15838">
    <property type="entry name" value="NUCLEOLAR PROTEIN OF 40 KDA"/>
    <property type="match status" value="1"/>
</dbReference>
<evidence type="ECO:0000256" key="1">
    <source>
        <dbReference type="PROSITE-ProRule" id="PRU00047"/>
    </source>
</evidence>
<gene>
    <name evidence="5" type="ORF">PoB_000525600</name>
</gene>
<sequence>MSYSDGKNNVPKLYAIFHGEVASLQAYGAFIKIPGCKKQGLVHKSQMSSVRVEDPSEMLAKGEKVYCKVIGMEVASLQAYGAFIKIPGCKKQGLVHKSQMSSVRIEDPSEMLAKGEKVYCKVIGMEGEGEKISLSMKVVNQTTGKDLDPNNVQLEQDSKKRRQWQHIGKDKIELGAELNTTCRKCGGHGHLTMDCFAGKDGTQYDLIPDIETLTALPPISKHSSSAHKQKKKKKEKKKKKKSKKRKRSTSSSASSSSGNESSGDCGNKKRGKSHAHRQQGREDDRARKHSVTSDERDRSVSSLTKYKQIDKRANRDGSSDSDRLDNASSPNYRQRRKDSDMDHRKSQQVKTIYSRRSHDKRDVDKNKRRSKHDNGHDDDDSDTSANTSDESLSPRHRSRRSGRGENQSRPANQDSHHQSHQRHLSRHDSDVEEHNRSRDREKSSAGGEERLRGQSKGQKGDAGSRLYSGRLSYEENRRENVGRSEGSFDKSEYLDREENYDGGKRKNESRDRGKEKKRKKHRDRSRSRS</sequence>
<keyword evidence="1" id="KW-0862">Zinc</keyword>
<feature type="region of interest" description="Disordered" evidence="2">
    <location>
        <begin position="215"/>
        <end position="529"/>
    </location>
</feature>
<evidence type="ECO:0000313" key="6">
    <source>
        <dbReference type="Proteomes" id="UP000735302"/>
    </source>
</evidence>
<feature type="domain" description="S1 motif" evidence="3">
    <location>
        <begin position="14"/>
        <end position="65"/>
    </location>
</feature>
<dbReference type="GO" id="GO:0043489">
    <property type="term" value="P:RNA stabilization"/>
    <property type="evidence" value="ECO:0007669"/>
    <property type="project" value="TreeGrafter"/>
</dbReference>
<feature type="compositionally biased region" description="Basic and acidic residues" evidence="2">
    <location>
        <begin position="426"/>
        <end position="452"/>
    </location>
</feature>
<dbReference type="Gene3D" id="2.40.50.140">
    <property type="entry name" value="Nucleic acid-binding proteins"/>
    <property type="match status" value="2"/>
</dbReference>
<dbReference type="PROSITE" id="PS50126">
    <property type="entry name" value="S1"/>
    <property type="match status" value="2"/>
</dbReference>
<dbReference type="SMART" id="SM00316">
    <property type="entry name" value="S1"/>
    <property type="match status" value="2"/>
</dbReference>
<dbReference type="Proteomes" id="UP000735302">
    <property type="component" value="Unassembled WGS sequence"/>
</dbReference>
<dbReference type="InterPro" id="IPR012340">
    <property type="entry name" value="NA-bd_OB-fold"/>
</dbReference>
<reference evidence="5 6" key="1">
    <citation type="journal article" date="2021" name="Elife">
        <title>Chloroplast acquisition without the gene transfer in kleptoplastic sea slugs, Plakobranchus ocellatus.</title>
        <authorList>
            <person name="Maeda T."/>
            <person name="Takahashi S."/>
            <person name="Yoshida T."/>
            <person name="Shimamura S."/>
            <person name="Takaki Y."/>
            <person name="Nagai Y."/>
            <person name="Toyoda A."/>
            <person name="Suzuki Y."/>
            <person name="Arimoto A."/>
            <person name="Ishii H."/>
            <person name="Satoh N."/>
            <person name="Nishiyama T."/>
            <person name="Hasebe M."/>
            <person name="Maruyama T."/>
            <person name="Minagawa J."/>
            <person name="Obokata J."/>
            <person name="Shigenobu S."/>
        </authorList>
    </citation>
    <scope>NUCLEOTIDE SEQUENCE [LARGE SCALE GENOMIC DNA]</scope>
</reference>
<dbReference type="GO" id="GO:0008270">
    <property type="term" value="F:zinc ion binding"/>
    <property type="evidence" value="ECO:0007669"/>
    <property type="project" value="UniProtKB-KW"/>
</dbReference>
<feature type="domain" description="S1 motif" evidence="3">
    <location>
        <begin position="62"/>
        <end position="137"/>
    </location>
</feature>
<evidence type="ECO:0000259" key="3">
    <source>
        <dbReference type="PROSITE" id="PS50126"/>
    </source>
</evidence>
<accession>A0AAV3Y6C4</accession>
<feature type="compositionally biased region" description="Basic residues" evidence="2">
    <location>
        <begin position="515"/>
        <end position="529"/>
    </location>
</feature>
<dbReference type="Pfam" id="PF00575">
    <property type="entry name" value="S1"/>
    <property type="match status" value="1"/>
</dbReference>
<organism evidence="5 6">
    <name type="scientific">Plakobranchus ocellatus</name>
    <dbReference type="NCBI Taxonomy" id="259542"/>
    <lineage>
        <taxon>Eukaryota</taxon>
        <taxon>Metazoa</taxon>
        <taxon>Spiralia</taxon>
        <taxon>Lophotrochozoa</taxon>
        <taxon>Mollusca</taxon>
        <taxon>Gastropoda</taxon>
        <taxon>Heterobranchia</taxon>
        <taxon>Euthyneura</taxon>
        <taxon>Panpulmonata</taxon>
        <taxon>Sacoglossa</taxon>
        <taxon>Placobranchoidea</taxon>
        <taxon>Plakobranchidae</taxon>
        <taxon>Plakobranchus</taxon>
    </lineage>
</organism>
<keyword evidence="1" id="KW-0863">Zinc-finger</keyword>
<dbReference type="GO" id="GO:0003723">
    <property type="term" value="F:RNA binding"/>
    <property type="evidence" value="ECO:0007669"/>
    <property type="project" value="TreeGrafter"/>
</dbReference>
<feature type="compositionally biased region" description="Low complexity" evidence="2">
    <location>
        <begin position="249"/>
        <end position="263"/>
    </location>
</feature>
<evidence type="ECO:0000256" key="2">
    <source>
        <dbReference type="SAM" id="MobiDB-lite"/>
    </source>
</evidence>
<comment type="caution">
    <text evidence="5">The sequence shown here is derived from an EMBL/GenBank/DDBJ whole genome shotgun (WGS) entry which is preliminary data.</text>
</comment>
<feature type="compositionally biased region" description="Basic and acidic residues" evidence="2">
    <location>
        <begin position="307"/>
        <end position="325"/>
    </location>
</feature>
<dbReference type="AlphaFoldDB" id="A0AAV3Y6C4"/>
<dbReference type="PROSITE" id="PS50158">
    <property type="entry name" value="ZF_CCHC"/>
    <property type="match status" value="1"/>
</dbReference>
<proteinExistence type="predicted"/>
<protein>
    <submittedName>
        <fullName evidence="5">Nucleolar protein of 40 kDa</fullName>
    </submittedName>
</protein>
<feature type="domain" description="CCHC-type" evidence="4">
    <location>
        <begin position="182"/>
        <end position="195"/>
    </location>
</feature>
<dbReference type="EMBL" id="BLXT01000597">
    <property type="protein sequence ID" value="GFN78750.1"/>
    <property type="molecule type" value="Genomic_DNA"/>
</dbReference>
<feature type="compositionally biased region" description="Basic and acidic residues" evidence="2">
    <location>
        <begin position="472"/>
        <end position="514"/>
    </location>
</feature>
<evidence type="ECO:0000313" key="5">
    <source>
        <dbReference type="EMBL" id="GFN78750.1"/>
    </source>
</evidence>
<dbReference type="InterPro" id="IPR001878">
    <property type="entry name" value="Znf_CCHC"/>
</dbReference>
<feature type="compositionally biased region" description="Basic and acidic residues" evidence="2">
    <location>
        <begin position="279"/>
        <end position="299"/>
    </location>
</feature>
<dbReference type="InterPro" id="IPR003029">
    <property type="entry name" value="S1_domain"/>
</dbReference>
<evidence type="ECO:0000259" key="4">
    <source>
        <dbReference type="PROSITE" id="PS50158"/>
    </source>
</evidence>
<feature type="compositionally biased region" description="Basic residues" evidence="2">
    <location>
        <begin position="224"/>
        <end position="248"/>
    </location>
</feature>